<evidence type="ECO:0000313" key="11">
    <source>
        <dbReference type="Proteomes" id="UP000002258"/>
    </source>
</evidence>
<keyword evidence="4" id="KW-0808">Transferase</keyword>
<dbReference type="UniPathway" id="UPA00378"/>
<comment type="pathway">
    <text evidence="2">Protein modification; protein glycosylation.</text>
</comment>
<dbReference type="GO" id="GO:0000139">
    <property type="term" value="C:Golgi membrane"/>
    <property type="evidence" value="ECO:0007669"/>
    <property type="project" value="UniProtKB-SubCell"/>
</dbReference>
<evidence type="ECO:0000256" key="5">
    <source>
        <dbReference type="ARBA" id="ARBA00022692"/>
    </source>
</evidence>
<dbReference type="Pfam" id="PF11051">
    <property type="entry name" value="Mannosyl_trans3"/>
    <property type="match status" value="1"/>
</dbReference>
<protein>
    <submittedName>
        <fullName evidence="10">Type II Golgi membrane protein</fullName>
    </submittedName>
</protein>
<dbReference type="Proteomes" id="UP000002258">
    <property type="component" value="Chromosome 2"/>
</dbReference>
<dbReference type="AlphaFoldDB" id="A3LPL8"/>
<evidence type="ECO:0000256" key="1">
    <source>
        <dbReference type="ARBA" id="ARBA00004323"/>
    </source>
</evidence>
<accession>A3LPL8</accession>
<dbReference type="InterPro" id="IPR029044">
    <property type="entry name" value="Nucleotide-diphossugar_trans"/>
</dbReference>
<evidence type="ECO:0000313" key="10">
    <source>
        <dbReference type="EMBL" id="ABN64522.1"/>
    </source>
</evidence>
<dbReference type="RefSeq" id="XP_001382551.1">
    <property type="nucleotide sequence ID" value="XM_001382514.1"/>
</dbReference>
<evidence type="ECO:0000256" key="2">
    <source>
        <dbReference type="ARBA" id="ARBA00004922"/>
    </source>
</evidence>
<dbReference type="KEGG" id="pic:PICST_70083"/>
<evidence type="ECO:0000256" key="4">
    <source>
        <dbReference type="ARBA" id="ARBA00022679"/>
    </source>
</evidence>
<proteinExistence type="inferred from homology"/>
<dbReference type="PANTHER" id="PTHR31646:SF1">
    <property type="entry name" value="ALPHA-1,2-MANNOSYLTRANSFERASE MNN2"/>
    <property type="match status" value="1"/>
</dbReference>
<name>A3LPL8_PICST</name>
<dbReference type="STRING" id="322104.A3LPL8"/>
<dbReference type="InterPro" id="IPR022751">
    <property type="entry name" value="Alpha_mannosyltransferase"/>
</dbReference>
<dbReference type="InParanoid" id="A3LPL8"/>
<keyword evidence="8" id="KW-0333">Golgi apparatus</keyword>
<comment type="similarity">
    <text evidence="3">Belongs to the MNN1/MNT family.</text>
</comment>
<dbReference type="GeneID" id="4837257"/>
<dbReference type="SUPFAM" id="SSF53448">
    <property type="entry name" value="Nucleotide-diphospho-sugar transferases"/>
    <property type="match status" value="1"/>
</dbReference>
<dbReference type="GO" id="GO:0000026">
    <property type="term" value="F:alpha-1,2-mannosyltransferase activity"/>
    <property type="evidence" value="ECO:0007669"/>
    <property type="project" value="TreeGrafter"/>
</dbReference>
<comment type="subcellular location">
    <subcellularLocation>
        <location evidence="1">Golgi apparatus membrane</location>
        <topology evidence="1">Single-pass type II membrane protein</topology>
    </subcellularLocation>
</comment>
<gene>
    <name evidence="10" type="primary">MNN2</name>
    <name evidence="10" type="ORF">PICST_70083</name>
</gene>
<keyword evidence="9" id="KW-0472">Membrane</keyword>
<reference evidence="10 11" key="1">
    <citation type="journal article" date="2007" name="Nat. Biotechnol.">
        <title>Genome sequence of the lignocellulose-bioconverting and xylose-fermenting yeast Pichia stipitis.</title>
        <authorList>
            <person name="Jeffries T.W."/>
            <person name="Grigoriev I.V."/>
            <person name="Grimwood J."/>
            <person name="Laplaza J.M."/>
            <person name="Aerts A."/>
            <person name="Salamov A."/>
            <person name="Schmutz J."/>
            <person name="Lindquist E."/>
            <person name="Dehal P."/>
            <person name="Shapiro H."/>
            <person name="Jin Y.S."/>
            <person name="Passoth V."/>
            <person name="Richardson P.M."/>
        </authorList>
    </citation>
    <scope>NUCLEOTIDE SEQUENCE [LARGE SCALE GENOMIC DNA]</scope>
    <source>
        <strain evidence="11">ATCC 58785 / CBS 6054 / NBRC 10063 / NRRL Y-11545</strain>
    </source>
</reference>
<evidence type="ECO:0000256" key="9">
    <source>
        <dbReference type="ARBA" id="ARBA00023136"/>
    </source>
</evidence>
<dbReference type="HOGENOM" id="CLU_013298_1_2_1"/>
<dbReference type="OrthoDB" id="430354at2759"/>
<evidence type="ECO:0000256" key="8">
    <source>
        <dbReference type="ARBA" id="ARBA00023034"/>
    </source>
</evidence>
<sequence>MQDNEVMVGDIERLYQEQQIHELKLNDVDIPISPEESHLQEKSKNVLLSQAFWNKIFTIISEAKVNITKDDLPKAVKFLAKSEQKEGPNTKEVLLSKAEISDDVFKEFKDKHDQFLDVLPLKISESAYKKGTRGVVMVGGGRFSWLSYLSLIALRETGSQLPVEIVMPKLQDYERELEFCNTILPKLKATCVVLHETLGDEIMEKWSSNFANYQFKSLSLLMSSFEQVLLLDSDNIILSNPDSIFETKLFKYYGMITWPDYWKRTISPKYYQIAGIDVNERKRVRFNRFPLNVATSPGENVDHEDMNNVPFHDLEGAMPDLSTESGQLIIDKSSHGRTLLLALYYNMYGPRLYYKLFSLGEQGEGDKDTFVAAATVTHQKFYQVKSFIQTFGYLDSEGRFQGVAMGQKDPLTDYDKFQDKALKPIFNEESNPKSIPEQIDILQGVMDNDFSDNNGVPIFAIHCNYPKLDPLQLLDRDDLFDKEKNRLRYRLYGSMSYKKFITTSSGERKLAKIDFEHEQWTHMRSILCEEKLHFVHFDKHNMDDICKFINNQVEFLTAE</sequence>
<evidence type="ECO:0000256" key="7">
    <source>
        <dbReference type="ARBA" id="ARBA00022989"/>
    </source>
</evidence>
<organism evidence="10 11">
    <name type="scientific">Scheffersomyces stipitis (strain ATCC 58785 / CBS 6054 / NBRC 10063 / NRRL Y-11545)</name>
    <name type="common">Yeast</name>
    <name type="synonym">Pichia stipitis</name>
    <dbReference type="NCBI Taxonomy" id="322104"/>
    <lineage>
        <taxon>Eukaryota</taxon>
        <taxon>Fungi</taxon>
        <taxon>Dikarya</taxon>
        <taxon>Ascomycota</taxon>
        <taxon>Saccharomycotina</taxon>
        <taxon>Pichiomycetes</taxon>
        <taxon>Debaryomycetaceae</taxon>
        <taxon>Scheffersomyces</taxon>
    </lineage>
</organism>
<evidence type="ECO:0000256" key="3">
    <source>
        <dbReference type="ARBA" id="ARBA00009105"/>
    </source>
</evidence>
<dbReference type="PANTHER" id="PTHR31646">
    <property type="entry name" value="ALPHA-1,2-MANNOSYLTRANSFERASE MNN2"/>
    <property type="match status" value="1"/>
</dbReference>
<keyword evidence="5" id="KW-0812">Transmembrane</keyword>
<keyword evidence="11" id="KW-1185">Reference proteome</keyword>
<keyword evidence="6" id="KW-0735">Signal-anchor</keyword>
<dbReference type="GO" id="GO:0046354">
    <property type="term" value="P:mannan biosynthetic process"/>
    <property type="evidence" value="ECO:0007669"/>
    <property type="project" value="TreeGrafter"/>
</dbReference>
<dbReference type="EMBL" id="CP000496">
    <property type="protein sequence ID" value="ABN64522.1"/>
    <property type="molecule type" value="Genomic_DNA"/>
</dbReference>
<dbReference type="eggNOG" id="ENOG502S8HP">
    <property type="taxonomic scope" value="Eukaryota"/>
</dbReference>
<evidence type="ECO:0000256" key="6">
    <source>
        <dbReference type="ARBA" id="ARBA00022968"/>
    </source>
</evidence>
<keyword evidence="7" id="KW-1133">Transmembrane helix</keyword>
<dbReference type="OMA" id="CEFAKNQ"/>